<organism evidence="1 2">
    <name type="scientific">Chaetomium strumarium</name>
    <dbReference type="NCBI Taxonomy" id="1170767"/>
    <lineage>
        <taxon>Eukaryota</taxon>
        <taxon>Fungi</taxon>
        <taxon>Dikarya</taxon>
        <taxon>Ascomycota</taxon>
        <taxon>Pezizomycotina</taxon>
        <taxon>Sordariomycetes</taxon>
        <taxon>Sordariomycetidae</taxon>
        <taxon>Sordariales</taxon>
        <taxon>Chaetomiaceae</taxon>
        <taxon>Chaetomium</taxon>
    </lineage>
</organism>
<gene>
    <name evidence="1" type="ORF">B0T15DRAFT_520466</name>
</gene>
<dbReference type="EMBL" id="JAUDZG010000001">
    <property type="protein sequence ID" value="KAK3311119.1"/>
    <property type="molecule type" value="Genomic_DNA"/>
</dbReference>
<keyword evidence="2" id="KW-1185">Reference proteome</keyword>
<comment type="caution">
    <text evidence="1">The sequence shown here is derived from an EMBL/GenBank/DDBJ whole genome shotgun (WGS) entry which is preliminary data.</text>
</comment>
<dbReference type="Proteomes" id="UP001273166">
    <property type="component" value="Unassembled WGS sequence"/>
</dbReference>
<proteinExistence type="predicted"/>
<evidence type="ECO:0000313" key="2">
    <source>
        <dbReference type="Proteomes" id="UP001273166"/>
    </source>
</evidence>
<accession>A0AAJ0M6V9</accession>
<dbReference type="RefSeq" id="XP_062726899.1">
    <property type="nucleotide sequence ID" value="XM_062868505.1"/>
</dbReference>
<reference evidence="1" key="2">
    <citation type="submission" date="2023-06" db="EMBL/GenBank/DDBJ databases">
        <authorList>
            <consortium name="Lawrence Berkeley National Laboratory"/>
            <person name="Mondo S.J."/>
            <person name="Hensen N."/>
            <person name="Bonometti L."/>
            <person name="Westerberg I."/>
            <person name="Brannstrom I.O."/>
            <person name="Guillou S."/>
            <person name="Cros-Aarteil S."/>
            <person name="Calhoun S."/>
            <person name="Haridas S."/>
            <person name="Kuo A."/>
            <person name="Pangilinan J."/>
            <person name="Riley R."/>
            <person name="Labutti K."/>
            <person name="Andreopoulos B."/>
            <person name="Lipzen A."/>
            <person name="Chen C."/>
            <person name="Yanf M."/>
            <person name="Daum C."/>
            <person name="Ng V."/>
            <person name="Clum A."/>
            <person name="Steindorff A."/>
            <person name="Ohm R."/>
            <person name="Martin F."/>
            <person name="Silar P."/>
            <person name="Natvig D."/>
            <person name="Lalanne C."/>
            <person name="Gautier V."/>
            <person name="Ament-Velasquez S.L."/>
            <person name="Kruys A."/>
            <person name="Hutchinson M.I."/>
            <person name="Powell A.J."/>
            <person name="Barry K."/>
            <person name="Miller A.N."/>
            <person name="Grigoriev I.V."/>
            <person name="Debuchy R."/>
            <person name="Gladieux P."/>
            <person name="Thoren M.H."/>
            <person name="Johannesson H."/>
        </authorList>
    </citation>
    <scope>NUCLEOTIDE SEQUENCE</scope>
    <source>
        <strain evidence="1">CBS 333.67</strain>
    </source>
</reference>
<dbReference type="AlphaFoldDB" id="A0AAJ0M6V9"/>
<dbReference type="GeneID" id="87887334"/>
<name>A0AAJ0M6V9_9PEZI</name>
<reference evidence="1" key="1">
    <citation type="journal article" date="2023" name="Mol. Phylogenet. Evol.">
        <title>Genome-scale phylogeny and comparative genomics of the fungal order Sordariales.</title>
        <authorList>
            <person name="Hensen N."/>
            <person name="Bonometti L."/>
            <person name="Westerberg I."/>
            <person name="Brannstrom I.O."/>
            <person name="Guillou S."/>
            <person name="Cros-Aarteil S."/>
            <person name="Calhoun S."/>
            <person name="Haridas S."/>
            <person name="Kuo A."/>
            <person name="Mondo S."/>
            <person name="Pangilinan J."/>
            <person name="Riley R."/>
            <person name="LaButti K."/>
            <person name="Andreopoulos B."/>
            <person name="Lipzen A."/>
            <person name="Chen C."/>
            <person name="Yan M."/>
            <person name="Daum C."/>
            <person name="Ng V."/>
            <person name="Clum A."/>
            <person name="Steindorff A."/>
            <person name="Ohm R.A."/>
            <person name="Martin F."/>
            <person name="Silar P."/>
            <person name="Natvig D.O."/>
            <person name="Lalanne C."/>
            <person name="Gautier V."/>
            <person name="Ament-Velasquez S.L."/>
            <person name="Kruys A."/>
            <person name="Hutchinson M.I."/>
            <person name="Powell A.J."/>
            <person name="Barry K."/>
            <person name="Miller A.N."/>
            <person name="Grigoriev I.V."/>
            <person name="Debuchy R."/>
            <person name="Gladieux P."/>
            <person name="Hiltunen Thoren M."/>
            <person name="Johannesson H."/>
        </authorList>
    </citation>
    <scope>NUCLEOTIDE SEQUENCE</scope>
    <source>
        <strain evidence="1">CBS 333.67</strain>
    </source>
</reference>
<protein>
    <submittedName>
        <fullName evidence="1">Uncharacterized protein</fullName>
    </submittedName>
</protein>
<evidence type="ECO:0000313" key="1">
    <source>
        <dbReference type="EMBL" id="KAK3311119.1"/>
    </source>
</evidence>
<sequence length="97" mass="11174">MAYKNKQSDCPTYLETGHHHIPNHSSLHSVYARANLGCRFTMCDWAINYYIYTTCYDPMYHFFRTSVDGSPKNSCPSAPHGRYIVQQGNCPLCLYGR</sequence>